<feature type="region of interest" description="Disordered" evidence="1">
    <location>
        <begin position="47"/>
        <end position="78"/>
    </location>
</feature>
<evidence type="ECO:0000313" key="3">
    <source>
        <dbReference type="Proteomes" id="UP000625551"/>
    </source>
</evidence>
<evidence type="ECO:0000313" key="2">
    <source>
        <dbReference type="EMBL" id="MBD1398006.1"/>
    </source>
</evidence>
<feature type="compositionally biased region" description="Basic and acidic residues" evidence="1">
    <location>
        <begin position="49"/>
        <end position="64"/>
    </location>
</feature>
<protein>
    <submittedName>
        <fullName evidence="2">Uncharacterized protein</fullName>
    </submittedName>
</protein>
<gene>
    <name evidence="2" type="ORF">H9Q13_12585</name>
</gene>
<dbReference type="Proteomes" id="UP000625551">
    <property type="component" value="Unassembled WGS sequence"/>
</dbReference>
<dbReference type="EMBL" id="JACXAJ010000006">
    <property type="protein sequence ID" value="MBD1398006.1"/>
    <property type="molecule type" value="Genomic_DNA"/>
</dbReference>
<dbReference type="RefSeq" id="WP_191184160.1">
    <property type="nucleotide sequence ID" value="NZ_JACXAJ010000006.1"/>
</dbReference>
<organism evidence="2 3">
    <name type="scientific">Pontibacter aquaedesilientis</name>
    <dbReference type="NCBI Taxonomy" id="2766980"/>
    <lineage>
        <taxon>Bacteria</taxon>
        <taxon>Pseudomonadati</taxon>
        <taxon>Bacteroidota</taxon>
        <taxon>Cytophagia</taxon>
        <taxon>Cytophagales</taxon>
        <taxon>Hymenobacteraceae</taxon>
        <taxon>Pontibacter</taxon>
    </lineage>
</organism>
<keyword evidence="3" id="KW-1185">Reference proteome</keyword>
<proteinExistence type="predicted"/>
<name>A0ABR7XKS5_9BACT</name>
<evidence type="ECO:0000256" key="1">
    <source>
        <dbReference type="SAM" id="MobiDB-lite"/>
    </source>
</evidence>
<sequence>MRRHRRGYLSGLFFNTGNYDVRSEENNFGFTRQFSEAINQEMMDDERMELEHKKKAELNQEKQGDQVNENPSPSQPAA</sequence>
<reference evidence="2 3" key="1">
    <citation type="submission" date="2020-09" db="EMBL/GenBank/DDBJ databases">
        <title>Genome sequencing and assembly of Pontibacter sp.</title>
        <authorList>
            <person name="Chhetri G."/>
        </authorList>
    </citation>
    <scope>NUCLEOTIDE SEQUENCE [LARGE SCALE GENOMIC DNA]</scope>
    <source>
        <strain evidence="2 3">JH31</strain>
    </source>
</reference>
<comment type="caution">
    <text evidence="2">The sequence shown here is derived from an EMBL/GenBank/DDBJ whole genome shotgun (WGS) entry which is preliminary data.</text>
</comment>
<feature type="compositionally biased region" description="Polar residues" evidence="1">
    <location>
        <begin position="65"/>
        <end position="78"/>
    </location>
</feature>
<accession>A0ABR7XKS5</accession>